<dbReference type="GO" id="GO:0005509">
    <property type="term" value="F:calcium ion binding"/>
    <property type="evidence" value="ECO:0007669"/>
    <property type="project" value="InterPro"/>
</dbReference>
<keyword evidence="1 4" id="KW-0245">EGF-like domain</keyword>
<sequence length="1020" mass="114276">MNSLQYSFVFFILVPHVISLGRCNDISFSLCWMSKGNDLDRKNGDIWLNGTSLKSIRKVGKVTSVTLSPGVENQLTLQYGGSVQAWTLTVPQSPRIKFTKVRGRKQPLQHPTNATKDFLKLLSPTEVFACENGTVYFQQEENFFLALGHTMRLACKLVSRSPSMLLVSWERNQPDVIYSHNVTLYHVELGSYNTHTLDVTTHNHYRFSALDPCTLYMACVEIADTLSLACLSTITDPDVPENFEVTSWNSSSISLSWDCPVNSKYSVFLLTAFHLNGTNHITDEVSFWHKDNFEVSLSDLQPCSRVKFGLQTVCQAGIESRYSKMVLNDGNSFHSNIEDLRQTLFGPTNYTLSWEVRNTSSISMFRVFHEGVLQGTTLMNSYTVRGLLPCQQYQARVEALCGDGVLMSPKTVTAQTGPYGVSELTYHSNDSAAVWTPSSPQQQAVGFVYELSLKNGTTIDSSRVSVTKLRLLGLEEGKTYVLNVWEECDNQLESEHSHLFFMAANSSKELHVKAGGPAHDMELELDYDNTGLTVVVPWKLPEDLDNGTSEAKDKIEEIFNNKLQELLKDKPVRIKLDSFEPADEPDKTEIFFRAFDASQTKENVPVPIEDLLYYTGSLNATNITVKGGVIYWDGPDLCASKQPLCSHNSLCINTLGSYSCVCQHGYYDVSSVTERAPASHPVCQEKGLFSRCLDKLMAGAIAKPYLHSRMGGAVAVKLNDGRCIVNESETLYYFRTSRKVSECGTEKQVNKTHINFQNTLSVTLTKGQMISRRDLKVVWKCVYPRHYVRNAQVSVDMEWLTSMTLVEFNSSVHLGLKMTLYRDESYTNSYRDAITLELEDTLFFQVALETNGSFAVDLLLQVKSCWTTESIDPHDPTQGVLLQDGCPVDPTFHWLSVNGLAHRSRFSIQMFNMPKKLPLYFHCLASICGHDEDCRLKCTGKQHTKRSVSQMESEGKHAAVVSAGPLIVNTRVKSATPSYWAEYMTVIAIVAGSIGFLGVTVLLVSATKAIMTYYEQLRSQ</sequence>
<dbReference type="InterPro" id="IPR013783">
    <property type="entry name" value="Ig-like_fold"/>
</dbReference>
<dbReference type="Proteomes" id="UP000265160">
    <property type="component" value="LG17"/>
</dbReference>
<feature type="domain" description="ZP" evidence="9">
    <location>
        <begin position="691"/>
        <end position="945"/>
    </location>
</feature>
<reference evidence="10 11" key="1">
    <citation type="journal article" date="2014" name="Nature">
        <title>The genomic substrate for adaptive radiation in African cichlid fish.</title>
        <authorList>
            <person name="Brawand D."/>
            <person name="Wagner C.E."/>
            <person name="Li Y.I."/>
            <person name="Malinsky M."/>
            <person name="Keller I."/>
            <person name="Fan S."/>
            <person name="Simakov O."/>
            <person name="Ng A.Y."/>
            <person name="Lim Z.W."/>
            <person name="Bezault E."/>
            <person name="Turner-Maier J."/>
            <person name="Johnson J."/>
            <person name="Alcazar R."/>
            <person name="Noh H.J."/>
            <person name="Russell P."/>
            <person name="Aken B."/>
            <person name="Alfoldi J."/>
            <person name="Amemiya C."/>
            <person name="Azzouzi N."/>
            <person name="Baroiller J.F."/>
            <person name="Barloy-Hubler F."/>
            <person name="Berlin A."/>
            <person name="Bloomquist R."/>
            <person name="Carleton K.L."/>
            <person name="Conte M.A."/>
            <person name="D'Cotta H."/>
            <person name="Eshel O."/>
            <person name="Gaffney L."/>
            <person name="Galibert F."/>
            <person name="Gante H.F."/>
            <person name="Gnerre S."/>
            <person name="Greuter L."/>
            <person name="Guyon R."/>
            <person name="Haddad N.S."/>
            <person name="Haerty W."/>
            <person name="Harris R.M."/>
            <person name="Hofmann H.A."/>
            <person name="Hourlier T."/>
            <person name="Hulata G."/>
            <person name="Jaffe D.B."/>
            <person name="Lara M."/>
            <person name="Lee A.P."/>
            <person name="MacCallum I."/>
            <person name="Mwaiko S."/>
            <person name="Nikaido M."/>
            <person name="Nishihara H."/>
            <person name="Ozouf-Costaz C."/>
            <person name="Penman D.J."/>
            <person name="Przybylski D."/>
            <person name="Rakotomanga M."/>
            <person name="Renn S.C.P."/>
            <person name="Ribeiro F.J."/>
            <person name="Ron M."/>
            <person name="Salzburger W."/>
            <person name="Sanchez-Pulido L."/>
            <person name="Santos M.E."/>
            <person name="Searle S."/>
            <person name="Sharpe T."/>
            <person name="Swofford R."/>
            <person name="Tan F.J."/>
            <person name="Williams L."/>
            <person name="Young S."/>
            <person name="Yin S."/>
            <person name="Okada N."/>
            <person name="Kocher T.D."/>
            <person name="Miska E.A."/>
            <person name="Lander E.S."/>
            <person name="Venkatesh B."/>
            <person name="Fernald R.D."/>
            <person name="Meyer A."/>
            <person name="Ponting C.P."/>
            <person name="Streelman J.T."/>
            <person name="Lindblad-Toh K."/>
            <person name="Seehausen O."/>
            <person name="Di Palma F."/>
        </authorList>
    </citation>
    <scope>NUCLEOTIDE SEQUENCE</scope>
</reference>
<evidence type="ECO:0000256" key="2">
    <source>
        <dbReference type="ARBA" id="ARBA00022729"/>
    </source>
</evidence>
<dbReference type="Gene3D" id="2.60.40.10">
    <property type="entry name" value="Immunoglobulins"/>
    <property type="match status" value="2"/>
</dbReference>
<dbReference type="Pfam" id="PF00100">
    <property type="entry name" value="Zona_pellucida"/>
    <property type="match status" value="1"/>
</dbReference>
<dbReference type="SMART" id="SM00241">
    <property type="entry name" value="ZP"/>
    <property type="match status" value="1"/>
</dbReference>
<dbReference type="PROSITE" id="PS50026">
    <property type="entry name" value="EGF_3"/>
    <property type="match status" value="1"/>
</dbReference>
<dbReference type="AlphaFoldDB" id="A0A3P9BMB7"/>
<dbReference type="InterPro" id="IPR001507">
    <property type="entry name" value="ZP_dom"/>
</dbReference>
<dbReference type="Gene3D" id="2.60.40.3210">
    <property type="entry name" value="Zona pellucida, ZP-N domain"/>
    <property type="match status" value="1"/>
</dbReference>
<dbReference type="SUPFAM" id="SSF57196">
    <property type="entry name" value="EGF/Laminin"/>
    <property type="match status" value="1"/>
</dbReference>
<dbReference type="OrthoDB" id="9987373at2759"/>
<keyword evidence="5" id="KW-0812">Transmembrane</keyword>
<keyword evidence="5" id="KW-0472">Membrane</keyword>
<evidence type="ECO:0000256" key="1">
    <source>
        <dbReference type="ARBA" id="ARBA00022536"/>
    </source>
</evidence>
<keyword evidence="11" id="KW-1185">Reference proteome</keyword>
<feature type="chain" id="PRO_5018192703" evidence="6">
    <location>
        <begin position="20"/>
        <end position="1020"/>
    </location>
</feature>
<dbReference type="PROSITE" id="PS50853">
    <property type="entry name" value="FN3"/>
    <property type="match status" value="1"/>
</dbReference>
<dbReference type="STRING" id="106582.ENSMZEP00005011075"/>
<dbReference type="KEGG" id="mze:101467170"/>
<organism evidence="10 11">
    <name type="scientific">Maylandia zebra</name>
    <name type="common">zebra mbuna</name>
    <dbReference type="NCBI Taxonomy" id="106582"/>
    <lineage>
        <taxon>Eukaryota</taxon>
        <taxon>Metazoa</taxon>
        <taxon>Chordata</taxon>
        <taxon>Craniata</taxon>
        <taxon>Vertebrata</taxon>
        <taxon>Euteleostomi</taxon>
        <taxon>Actinopterygii</taxon>
        <taxon>Neopterygii</taxon>
        <taxon>Teleostei</taxon>
        <taxon>Neoteleostei</taxon>
        <taxon>Acanthomorphata</taxon>
        <taxon>Ovalentaria</taxon>
        <taxon>Cichlomorphae</taxon>
        <taxon>Cichliformes</taxon>
        <taxon>Cichlidae</taxon>
        <taxon>African cichlids</taxon>
        <taxon>Pseudocrenilabrinae</taxon>
        <taxon>Haplochromini</taxon>
        <taxon>Maylandia</taxon>
        <taxon>Maylandia zebra complex</taxon>
    </lineage>
</organism>
<dbReference type="InterPro" id="IPR042235">
    <property type="entry name" value="ZP-C_dom"/>
</dbReference>
<keyword evidence="3" id="KW-1015">Disulfide bond</keyword>
<feature type="transmembrane region" description="Helical" evidence="5">
    <location>
        <begin position="983"/>
        <end position="1004"/>
    </location>
</feature>
<dbReference type="PROSITE" id="PS00010">
    <property type="entry name" value="ASX_HYDROXYL"/>
    <property type="match status" value="1"/>
</dbReference>
<comment type="caution">
    <text evidence="4">Lacks conserved residue(s) required for the propagation of feature annotation.</text>
</comment>
<dbReference type="CDD" id="cd00054">
    <property type="entry name" value="EGF_CA"/>
    <property type="match status" value="1"/>
</dbReference>
<feature type="signal peptide" evidence="6">
    <location>
        <begin position="1"/>
        <end position="19"/>
    </location>
</feature>
<feature type="domain" description="EGF-like" evidence="7">
    <location>
        <begin position="634"/>
        <end position="672"/>
    </location>
</feature>
<name>A0A3P9BMB7_9CICH</name>
<dbReference type="InterPro" id="IPR000152">
    <property type="entry name" value="EGF-type_Asp/Asn_hydroxyl_site"/>
</dbReference>
<proteinExistence type="predicted"/>
<reference evidence="10" key="3">
    <citation type="submission" date="2025-09" db="UniProtKB">
        <authorList>
            <consortium name="Ensembl"/>
        </authorList>
    </citation>
    <scope>IDENTIFICATION</scope>
</reference>
<evidence type="ECO:0000256" key="6">
    <source>
        <dbReference type="SAM" id="SignalP"/>
    </source>
</evidence>
<protein>
    <submittedName>
        <fullName evidence="10">Uncharacterized LOC101467170</fullName>
    </submittedName>
</protein>
<evidence type="ECO:0000259" key="7">
    <source>
        <dbReference type="PROSITE" id="PS50026"/>
    </source>
</evidence>
<accession>A0A3P9BMB7</accession>
<dbReference type="PANTHER" id="PTHR14002">
    <property type="entry name" value="ENDOGLIN/TGF-BETA RECEPTOR TYPE III"/>
    <property type="match status" value="1"/>
</dbReference>
<evidence type="ECO:0000313" key="10">
    <source>
        <dbReference type="Ensembl" id="ENSMZEP00005011075.1"/>
    </source>
</evidence>
<dbReference type="InterPro" id="IPR036116">
    <property type="entry name" value="FN3_sf"/>
</dbReference>
<evidence type="ECO:0000256" key="4">
    <source>
        <dbReference type="PROSITE-ProRule" id="PRU00076"/>
    </source>
</evidence>
<dbReference type="Pfam" id="PF07645">
    <property type="entry name" value="EGF_CA"/>
    <property type="match status" value="1"/>
</dbReference>
<dbReference type="PANTHER" id="PTHR14002:SF60">
    <property type="entry name" value="ZP DOMAIN-CONTAINING PROTEIN"/>
    <property type="match status" value="1"/>
</dbReference>
<keyword evidence="2 6" id="KW-0732">Signal</keyword>
<dbReference type="InterPro" id="IPR000742">
    <property type="entry name" value="EGF"/>
</dbReference>
<dbReference type="Gene3D" id="2.60.40.4100">
    <property type="entry name" value="Zona pellucida, ZP-C domain"/>
    <property type="match status" value="1"/>
</dbReference>
<dbReference type="RefSeq" id="XP_004570952.1">
    <property type="nucleotide sequence ID" value="XM_004570895.4"/>
</dbReference>
<evidence type="ECO:0000259" key="8">
    <source>
        <dbReference type="PROSITE" id="PS50853"/>
    </source>
</evidence>
<dbReference type="InterPro" id="IPR001881">
    <property type="entry name" value="EGF-like_Ca-bd_dom"/>
</dbReference>
<reference evidence="10" key="2">
    <citation type="submission" date="2025-08" db="UniProtKB">
        <authorList>
            <consortium name="Ensembl"/>
        </authorList>
    </citation>
    <scope>IDENTIFICATION</scope>
</reference>
<evidence type="ECO:0000256" key="3">
    <source>
        <dbReference type="ARBA" id="ARBA00023157"/>
    </source>
</evidence>
<dbReference type="SMART" id="SM00179">
    <property type="entry name" value="EGF_CA"/>
    <property type="match status" value="1"/>
</dbReference>
<dbReference type="SMART" id="SM00181">
    <property type="entry name" value="EGF"/>
    <property type="match status" value="1"/>
</dbReference>
<dbReference type="Gene3D" id="2.10.25.10">
    <property type="entry name" value="Laminin"/>
    <property type="match status" value="1"/>
</dbReference>
<dbReference type="Ensembl" id="ENSMZET00005011458.1">
    <property type="protein sequence ID" value="ENSMZEP00005011075.1"/>
    <property type="gene ID" value="ENSMZEG00005008315.1"/>
</dbReference>
<evidence type="ECO:0000259" key="9">
    <source>
        <dbReference type="PROSITE" id="PS51034"/>
    </source>
</evidence>
<evidence type="ECO:0000313" key="11">
    <source>
        <dbReference type="Proteomes" id="UP000265160"/>
    </source>
</evidence>
<dbReference type="InterPro" id="IPR055355">
    <property type="entry name" value="ZP-C"/>
</dbReference>
<dbReference type="InterPro" id="IPR049883">
    <property type="entry name" value="NOTCH1_EGF-like"/>
</dbReference>
<dbReference type="InterPro" id="IPR003961">
    <property type="entry name" value="FN3_dom"/>
</dbReference>
<dbReference type="SUPFAM" id="SSF49265">
    <property type="entry name" value="Fibronectin type III"/>
    <property type="match status" value="2"/>
</dbReference>
<feature type="domain" description="Fibronectin type-III" evidence="8">
    <location>
        <begin position="239"/>
        <end position="338"/>
    </location>
</feature>
<evidence type="ECO:0000256" key="5">
    <source>
        <dbReference type="SAM" id="Phobius"/>
    </source>
</evidence>
<dbReference type="GeneID" id="101467170"/>
<dbReference type="PROSITE" id="PS51034">
    <property type="entry name" value="ZP_2"/>
    <property type="match status" value="1"/>
</dbReference>
<dbReference type="GeneTree" id="ENSGT00940000163632"/>
<dbReference type="SMART" id="SM00060">
    <property type="entry name" value="FN3"/>
    <property type="match status" value="3"/>
</dbReference>
<keyword evidence="5" id="KW-1133">Transmembrane helix</keyword>